<dbReference type="Proteomes" id="UP000030889">
    <property type="component" value="Unassembled WGS sequence"/>
</dbReference>
<organism evidence="3 4">
    <name type="scientific">Alistipes inops</name>
    <dbReference type="NCBI Taxonomy" id="1501391"/>
    <lineage>
        <taxon>Bacteria</taxon>
        <taxon>Pseudomonadati</taxon>
        <taxon>Bacteroidota</taxon>
        <taxon>Bacteroidia</taxon>
        <taxon>Bacteroidales</taxon>
        <taxon>Rikenellaceae</taxon>
        <taxon>Alistipes</taxon>
    </lineage>
</organism>
<evidence type="ECO:0008006" key="5">
    <source>
        <dbReference type="Google" id="ProtNLM"/>
    </source>
</evidence>
<gene>
    <name evidence="3" type="ORF">LG35_06170</name>
</gene>
<sequence length="517" mass="57429">MERRVLKYFLLLSLLAPLTLAAQRPAKGRKTVVQQPAPVSYDSLAMRRNELAGKEARLKERLDEARELFSSDSPGKEALGANIVELEQALFDVRADLESLSETMARMEREQGFSLPVMPAATAAADNGKTMLVDNDYFRDNLSAADYRQLLAAQKKENEVAELIGKLQENYDQMALLLPVYHVAVKGPQADSLHARITALAAENERLAPAIGDLWQSVFDTKVYAYNYVLDKNGEGDILAVQEKQMNNMLLLEAEIEGEYMYEEVARYALQKLLIAGYEIRIADRAGLTGAADSLNSLTPPTSHIDDYFLPVLDTRERMFYDFADAQIVRPARYANINQVPQVEIFPRGSMYRILLGAYSRPQPVSVFRNVYPLSQETKADRKHYYYAGGYATYAEAEEAAARLKRQGFRNPRVVAWHDGLYDAAPGAESGSAVTEPSTRIRYRVEIGGAGESLSRVVRDVISTQAAGKEVSRTADPETGEPLFVVGSFNNKTLAEALVQDIDTVEPGLTIRIVAVQ</sequence>
<keyword evidence="2" id="KW-0732">Signal</keyword>
<evidence type="ECO:0000256" key="1">
    <source>
        <dbReference type="SAM" id="Coils"/>
    </source>
</evidence>
<feature type="chain" id="PRO_5046622278" description="Sporulation protein" evidence="2">
    <location>
        <begin position="22"/>
        <end position="517"/>
    </location>
</feature>
<evidence type="ECO:0000256" key="2">
    <source>
        <dbReference type="SAM" id="SignalP"/>
    </source>
</evidence>
<evidence type="ECO:0000313" key="3">
    <source>
        <dbReference type="EMBL" id="KHE42133.1"/>
    </source>
</evidence>
<accession>A0ABR4YJX5</accession>
<feature type="coiled-coil region" evidence="1">
    <location>
        <begin position="48"/>
        <end position="110"/>
    </location>
</feature>
<comment type="caution">
    <text evidence="3">The sequence shown here is derived from an EMBL/GenBank/DDBJ whole genome shotgun (WGS) entry which is preliminary data.</text>
</comment>
<protein>
    <recommendedName>
        <fullName evidence="5">Sporulation protein</fullName>
    </recommendedName>
</protein>
<name>A0ABR4YJX5_9BACT</name>
<dbReference type="EMBL" id="JRGF01000006">
    <property type="protein sequence ID" value="KHE42133.1"/>
    <property type="molecule type" value="Genomic_DNA"/>
</dbReference>
<keyword evidence="4" id="KW-1185">Reference proteome</keyword>
<proteinExistence type="predicted"/>
<reference evidence="3 4" key="1">
    <citation type="submission" date="2014-09" db="EMBL/GenBank/DDBJ databases">
        <title>Alistipes sp. 627, sp. nov., a novel member of the family Rikenellaceae isolated from human faeces.</title>
        <authorList>
            <person name="Shkoporov A.N."/>
            <person name="Chaplin A.V."/>
            <person name="Motuzova O.V."/>
            <person name="Kafarskaia L.I."/>
            <person name="Khokhlova E.V."/>
            <person name="Efimov B.A."/>
        </authorList>
    </citation>
    <scope>NUCLEOTIDE SEQUENCE [LARGE SCALE GENOMIC DNA]</scope>
    <source>
        <strain evidence="3 4">627</strain>
    </source>
</reference>
<keyword evidence="1" id="KW-0175">Coiled coil</keyword>
<dbReference type="RefSeq" id="WP_035473231.1">
    <property type="nucleotide sequence ID" value="NZ_JRGF01000006.1"/>
</dbReference>
<feature type="signal peptide" evidence="2">
    <location>
        <begin position="1"/>
        <end position="21"/>
    </location>
</feature>
<evidence type="ECO:0000313" key="4">
    <source>
        <dbReference type="Proteomes" id="UP000030889"/>
    </source>
</evidence>